<dbReference type="InterPro" id="IPR036259">
    <property type="entry name" value="MFS_trans_sf"/>
</dbReference>
<feature type="transmembrane region" description="Helical" evidence="3">
    <location>
        <begin position="97"/>
        <end position="119"/>
    </location>
</feature>
<keyword evidence="6" id="KW-1185">Reference proteome</keyword>
<evidence type="ECO:0000256" key="3">
    <source>
        <dbReference type="SAM" id="Phobius"/>
    </source>
</evidence>
<dbReference type="InterPro" id="IPR011701">
    <property type="entry name" value="MFS"/>
</dbReference>
<dbReference type="SUPFAM" id="SSF103473">
    <property type="entry name" value="MFS general substrate transporter"/>
    <property type="match status" value="1"/>
</dbReference>
<feature type="transmembrane region" description="Helical" evidence="3">
    <location>
        <begin position="348"/>
        <end position="371"/>
    </location>
</feature>
<dbReference type="GO" id="GO:0022857">
    <property type="term" value="F:transmembrane transporter activity"/>
    <property type="evidence" value="ECO:0007669"/>
    <property type="project" value="InterPro"/>
</dbReference>
<comment type="caution">
    <text evidence="5">The sequence shown here is derived from an EMBL/GenBank/DDBJ whole genome shotgun (WGS) entry which is preliminary data.</text>
</comment>
<feature type="transmembrane region" description="Helical" evidence="3">
    <location>
        <begin position="56"/>
        <end position="77"/>
    </location>
</feature>
<comment type="subcellular location">
    <subcellularLocation>
        <location evidence="1">Membrane</location>
        <topology evidence="1">Multi-pass membrane protein</topology>
    </subcellularLocation>
</comment>
<dbReference type="HOGENOM" id="CLU_001265_1_1_1"/>
<feature type="transmembrane region" description="Helical" evidence="3">
    <location>
        <begin position="184"/>
        <end position="203"/>
    </location>
</feature>
<dbReference type="InterPro" id="IPR020846">
    <property type="entry name" value="MFS_dom"/>
</dbReference>
<evidence type="ECO:0000259" key="4">
    <source>
        <dbReference type="PROSITE" id="PS50850"/>
    </source>
</evidence>
<organism evidence="5 6">
    <name type="scientific">Moniliophthora roreri (strain MCA 2997)</name>
    <name type="common">Cocoa frosty pod rot fungus</name>
    <name type="synonym">Crinipellis roreri</name>
    <dbReference type="NCBI Taxonomy" id="1381753"/>
    <lineage>
        <taxon>Eukaryota</taxon>
        <taxon>Fungi</taxon>
        <taxon>Dikarya</taxon>
        <taxon>Basidiomycota</taxon>
        <taxon>Agaricomycotina</taxon>
        <taxon>Agaricomycetes</taxon>
        <taxon>Agaricomycetidae</taxon>
        <taxon>Agaricales</taxon>
        <taxon>Marasmiineae</taxon>
        <taxon>Marasmiaceae</taxon>
        <taxon>Moniliophthora</taxon>
    </lineage>
</organism>
<dbReference type="EMBL" id="AWSO01000969">
    <property type="protein sequence ID" value="ESK86159.1"/>
    <property type="molecule type" value="Genomic_DNA"/>
</dbReference>
<dbReference type="PANTHER" id="PTHR11360:SF284">
    <property type="entry name" value="EG:103B4.3 PROTEIN-RELATED"/>
    <property type="match status" value="1"/>
</dbReference>
<keyword evidence="3" id="KW-1133">Transmembrane helix</keyword>
<dbReference type="Pfam" id="PF07690">
    <property type="entry name" value="MFS_1"/>
    <property type="match status" value="1"/>
</dbReference>
<evidence type="ECO:0000256" key="1">
    <source>
        <dbReference type="ARBA" id="ARBA00004141"/>
    </source>
</evidence>
<feature type="transmembrane region" description="Helical" evidence="3">
    <location>
        <begin position="293"/>
        <end position="312"/>
    </location>
</feature>
<protein>
    <submittedName>
        <fullName evidence="5">Monocarboxylate permease</fullName>
    </submittedName>
</protein>
<sequence>MSPPDLTKERSDEYLNTKKQWAQVNALTLDVDPDEKEKVTAPQTTPPDFPDGGLRAWLIVVGAFFCGIATFGFVNAWGAFQSYYEEVLLKDYSPSTIAWIGSVQYSLVFFPALPIGRLFDLGTFRLPFLISSVLVVVASFLTAECKEYWQLILCQGLLQGAACGCAFGPMLALIGQWFRKRRGLAMGLVACGSSVGGTVFPIATRRLIVQVGFPWAMRILGFILLFCLAISNLTLARRLPPKHADGGMLNLSAFKFAPFTIWSLAAFINFLGLYTALTYIDISAVRAGISQDFSFYLVAIANASSGLGRVTAGFVADKIGPINFMAPTTLIAGVLTYAWPYARNEASFIVIAIIYGFMTGSYVSSFMMPLFEMGEMHDIGRRCGMVLSIGAIGALVGPPISGAINHKTGGFEAVGWYAGSMILLAVILMLVTRHLMIRKLWGKF</sequence>
<evidence type="ECO:0000256" key="2">
    <source>
        <dbReference type="ARBA" id="ARBA00006727"/>
    </source>
</evidence>
<comment type="similarity">
    <text evidence="2">Belongs to the major facilitator superfamily. Monocarboxylate porter (TC 2.A.1.13) family.</text>
</comment>
<feature type="transmembrane region" description="Helical" evidence="3">
    <location>
        <begin position="126"/>
        <end position="143"/>
    </location>
</feature>
<proteinExistence type="inferred from homology"/>
<dbReference type="OrthoDB" id="6509908at2759"/>
<feature type="domain" description="Major facilitator superfamily (MFS) profile" evidence="4">
    <location>
        <begin position="258"/>
        <end position="444"/>
    </location>
</feature>
<feature type="transmembrane region" description="Helical" evidence="3">
    <location>
        <begin position="149"/>
        <end position="172"/>
    </location>
</feature>
<evidence type="ECO:0000313" key="5">
    <source>
        <dbReference type="EMBL" id="ESK86159.1"/>
    </source>
</evidence>
<keyword evidence="3" id="KW-0472">Membrane</keyword>
<dbReference type="InterPro" id="IPR050327">
    <property type="entry name" value="Proton-linked_MCT"/>
</dbReference>
<dbReference type="CDD" id="cd17352">
    <property type="entry name" value="MFS_MCT_SLC16"/>
    <property type="match status" value="1"/>
</dbReference>
<evidence type="ECO:0000313" key="6">
    <source>
        <dbReference type="Proteomes" id="UP000017559"/>
    </source>
</evidence>
<dbReference type="GO" id="GO:0016020">
    <property type="term" value="C:membrane"/>
    <property type="evidence" value="ECO:0007669"/>
    <property type="project" value="UniProtKB-SubCell"/>
</dbReference>
<dbReference type="AlphaFoldDB" id="V2Y3G6"/>
<gene>
    <name evidence="5" type="ORF">Moror_9283</name>
</gene>
<feature type="transmembrane region" description="Helical" evidence="3">
    <location>
        <begin position="383"/>
        <end position="404"/>
    </location>
</feature>
<dbReference type="KEGG" id="mrr:Moror_9283"/>
<feature type="transmembrane region" description="Helical" evidence="3">
    <location>
        <begin position="324"/>
        <end position="342"/>
    </location>
</feature>
<dbReference type="PANTHER" id="PTHR11360">
    <property type="entry name" value="MONOCARBOXYLATE TRANSPORTER"/>
    <property type="match status" value="1"/>
</dbReference>
<dbReference type="Gene3D" id="1.20.1250.20">
    <property type="entry name" value="MFS general substrate transporter like domains"/>
    <property type="match status" value="2"/>
</dbReference>
<accession>V2Y3G6</accession>
<feature type="transmembrane region" description="Helical" evidence="3">
    <location>
        <begin position="215"/>
        <end position="235"/>
    </location>
</feature>
<dbReference type="Proteomes" id="UP000017559">
    <property type="component" value="Unassembled WGS sequence"/>
</dbReference>
<name>V2Y3G6_MONRO</name>
<reference evidence="5 6" key="1">
    <citation type="journal article" date="2014" name="BMC Genomics">
        <title>Genome and secretome analysis of the hemibiotrophic fungal pathogen, Moniliophthora roreri, which causes frosty pod rot disease of cacao: mechanisms of the biotrophic and necrotrophic phases.</title>
        <authorList>
            <person name="Meinhardt L.W."/>
            <person name="Costa G.G.L."/>
            <person name="Thomazella D.P.T."/>
            <person name="Teixeira P.J.P.L."/>
            <person name="Carazzolle M.F."/>
            <person name="Schuster S.C."/>
            <person name="Carlson J.E."/>
            <person name="Guiltinan M.J."/>
            <person name="Mieczkowski P."/>
            <person name="Farmer A."/>
            <person name="Ramaraj T."/>
            <person name="Crozier J."/>
            <person name="Davis R.E."/>
            <person name="Shao J."/>
            <person name="Melnick R.L."/>
            <person name="Pereira G.A.G."/>
            <person name="Bailey B.A."/>
        </authorList>
    </citation>
    <scope>NUCLEOTIDE SEQUENCE [LARGE SCALE GENOMIC DNA]</scope>
    <source>
        <strain evidence="5 6">MCA 2997</strain>
    </source>
</reference>
<feature type="transmembrane region" description="Helical" evidence="3">
    <location>
        <begin position="416"/>
        <end position="436"/>
    </location>
</feature>
<feature type="transmembrane region" description="Helical" evidence="3">
    <location>
        <begin position="256"/>
        <end position="277"/>
    </location>
</feature>
<dbReference type="PROSITE" id="PS50850">
    <property type="entry name" value="MFS"/>
    <property type="match status" value="1"/>
</dbReference>
<keyword evidence="3" id="KW-0812">Transmembrane</keyword>